<sequence>MRREKLRQGWYALALPLIPLAVLFLDRNVGWYADLPRVVHWLAGLGVALLILLVLRVTNPWERAAASRDESTS</sequence>
<name>A0ABT5GLZ5_9MICO</name>
<keyword evidence="1" id="KW-0472">Membrane</keyword>
<comment type="caution">
    <text evidence="2">The sequence shown here is derived from an EMBL/GenBank/DDBJ whole genome shotgun (WGS) entry which is preliminary data.</text>
</comment>
<gene>
    <name evidence="2" type="ORF">OO014_17655</name>
</gene>
<feature type="transmembrane region" description="Helical" evidence="1">
    <location>
        <begin position="38"/>
        <end position="58"/>
    </location>
</feature>
<reference evidence="2 3" key="1">
    <citation type="submission" date="2022-11" db="EMBL/GenBank/DDBJ databases">
        <title>Anaerobic phenanthrene biodegradation by a DNRA strain PheN6.</title>
        <authorList>
            <person name="Zhang Z."/>
        </authorList>
    </citation>
    <scope>NUCLEOTIDE SEQUENCE [LARGE SCALE GENOMIC DNA]</scope>
    <source>
        <strain evidence="2 3">PheN6</strain>
    </source>
</reference>
<accession>A0ABT5GLZ5</accession>
<evidence type="ECO:0000313" key="2">
    <source>
        <dbReference type="EMBL" id="MDC5699078.1"/>
    </source>
</evidence>
<evidence type="ECO:0000256" key="1">
    <source>
        <dbReference type="SAM" id="Phobius"/>
    </source>
</evidence>
<dbReference type="RefSeq" id="WP_272463636.1">
    <property type="nucleotide sequence ID" value="NZ_JAPFQL010000105.1"/>
</dbReference>
<keyword evidence="1" id="KW-1133">Transmembrane helix</keyword>
<keyword evidence="1" id="KW-0812">Transmembrane</keyword>
<dbReference type="EMBL" id="JAPFQL010000105">
    <property type="protein sequence ID" value="MDC5699078.1"/>
    <property type="molecule type" value="Genomic_DNA"/>
</dbReference>
<keyword evidence="3" id="KW-1185">Reference proteome</keyword>
<dbReference type="Proteomes" id="UP001150259">
    <property type="component" value="Unassembled WGS sequence"/>
</dbReference>
<proteinExistence type="predicted"/>
<organism evidence="2 3">
    <name type="scientific">Intrasporangium calvum</name>
    <dbReference type="NCBI Taxonomy" id="53358"/>
    <lineage>
        <taxon>Bacteria</taxon>
        <taxon>Bacillati</taxon>
        <taxon>Actinomycetota</taxon>
        <taxon>Actinomycetes</taxon>
        <taxon>Micrococcales</taxon>
        <taxon>Intrasporangiaceae</taxon>
        <taxon>Intrasporangium</taxon>
    </lineage>
</organism>
<evidence type="ECO:0000313" key="3">
    <source>
        <dbReference type="Proteomes" id="UP001150259"/>
    </source>
</evidence>
<feature type="transmembrane region" description="Helical" evidence="1">
    <location>
        <begin position="9"/>
        <end position="26"/>
    </location>
</feature>
<protein>
    <submittedName>
        <fullName evidence="2">Uncharacterized protein</fullName>
    </submittedName>
</protein>